<evidence type="ECO:0000256" key="1">
    <source>
        <dbReference type="SAM" id="SignalP"/>
    </source>
</evidence>
<gene>
    <name evidence="2" type="ORF">FBZ90_11090</name>
</gene>
<dbReference type="SUPFAM" id="SSF53474">
    <property type="entry name" value="alpha/beta-Hydrolases"/>
    <property type="match status" value="1"/>
</dbReference>
<dbReference type="Proteomes" id="UP000315751">
    <property type="component" value="Unassembled WGS sequence"/>
</dbReference>
<dbReference type="AlphaFoldDB" id="A0A560GZZ6"/>
<evidence type="ECO:0000313" key="2">
    <source>
        <dbReference type="EMBL" id="TWB39626.1"/>
    </source>
</evidence>
<dbReference type="Pfam" id="PF00450">
    <property type="entry name" value="Peptidase_S10"/>
    <property type="match status" value="1"/>
</dbReference>
<accession>A0A560GZZ6</accession>
<dbReference type="GO" id="GO:0006508">
    <property type="term" value="P:proteolysis"/>
    <property type="evidence" value="ECO:0007669"/>
    <property type="project" value="InterPro"/>
</dbReference>
<keyword evidence="2" id="KW-0121">Carboxypeptidase</keyword>
<dbReference type="InterPro" id="IPR029058">
    <property type="entry name" value="AB_hydrolase_fold"/>
</dbReference>
<keyword evidence="2" id="KW-0378">Hydrolase</keyword>
<organism evidence="2 3">
    <name type="scientific">Nitrospirillum amazonense</name>
    <dbReference type="NCBI Taxonomy" id="28077"/>
    <lineage>
        <taxon>Bacteria</taxon>
        <taxon>Pseudomonadati</taxon>
        <taxon>Pseudomonadota</taxon>
        <taxon>Alphaproteobacteria</taxon>
        <taxon>Rhodospirillales</taxon>
        <taxon>Azospirillaceae</taxon>
        <taxon>Nitrospirillum</taxon>
    </lineage>
</organism>
<keyword evidence="3" id="KW-1185">Reference proteome</keyword>
<dbReference type="GO" id="GO:0004185">
    <property type="term" value="F:serine-type carboxypeptidase activity"/>
    <property type="evidence" value="ECO:0007669"/>
    <property type="project" value="InterPro"/>
</dbReference>
<dbReference type="RefSeq" id="WP_145734032.1">
    <property type="nucleotide sequence ID" value="NZ_VITR01000010.1"/>
</dbReference>
<proteinExistence type="predicted"/>
<reference evidence="2 3" key="1">
    <citation type="submission" date="2019-06" db="EMBL/GenBank/DDBJ databases">
        <title>Genomic Encyclopedia of Type Strains, Phase IV (KMG-V): Genome sequencing to study the core and pangenomes of soil and plant-associated prokaryotes.</title>
        <authorList>
            <person name="Whitman W."/>
        </authorList>
    </citation>
    <scope>NUCLEOTIDE SEQUENCE [LARGE SCALE GENOMIC DNA]</scope>
    <source>
        <strain evidence="2 3">BR 11622</strain>
    </source>
</reference>
<dbReference type="EMBL" id="VITR01000010">
    <property type="protein sequence ID" value="TWB39626.1"/>
    <property type="molecule type" value="Genomic_DNA"/>
</dbReference>
<dbReference type="Gene3D" id="3.40.50.1820">
    <property type="entry name" value="alpha/beta hydrolase"/>
    <property type="match status" value="1"/>
</dbReference>
<dbReference type="OrthoDB" id="9770107at2"/>
<dbReference type="PROSITE" id="PS51257">
    <property type="entry name" value="PROKAR_LIPOPROTEIN"/>
    <property type="match status" value="1"/>
</dbReference>
<name>A0A560GZZ6_9PROT</name>
<keyword evidence="2" id="KW-0645">Protease</keyword>
<dbReference type="InterPro" id="IPR001563">
    <property type="entry name" value="Peptidase_S10"/>
</dbReference>
<comment type="caution">
    <text evidence="2">The sequence shown here is derived from an EMBL/GenBank/DDBJ whole genome shotgun (WGS) entry which is preliminary data.</text>
</comment>
<sequence length="506" mass="53312">MGNYKTALMVGVMLACLAGEASNAAEVGGGPATAGAPRVFTSDHSGTFNGRKLRYTATVAETILTDPAGQKTASVFTTSYIRTDVPKGTVRPVVFVFNGGPGSASLWLHMGFVGPKRVDFADPVHPPTTPPFHTVDNPDSPLDAADIVLIDPPGTGYSRILPAGKPEQYYGTAQDAQMTVEVIERWTREHDRWNAPKYLMSESYGTIRAAVVARLLAGGPMATGTMDGMTLNGVILLGQSMDMSGSGGDDARYLTALPTLAATACHHHKGPAGCTAEGQVAAARAFAADRYLKALYAGNTLPDAEREAVTAQLASLTGLPPAVITANDLRISATTFAHTLLASEGQEIGAYDGRYTLPLAGSGKDPVADDPAMGQYVPGFVGAFDGYIRHDLGVTVPEAYEAISFRAVNGRWDYGKGPGEGADANFAKDLAIAMRRNPRLRVMVGAGYYDLVTTLGSAAFTIAHAGIPQDRTETHLYPSGHMPYLGDEARATLARDVRAFLAAETK</sequence>
<evidence type="ECO:0000313" key="3">
    <source>
        <dbReference type="Proteomes" id="UP000315751"/>
    </source>
</evidence>
<protein>
    <submittedName>
        <fullName evidence="2">Carboxypeptidase C (Cathepsin A)</fullName>
    </submittedName>
</protein>
<feature type="chain" id="PRO_5021845448" evidence="1">
    <location>
        <begin position="25"/>
        <end position="506"/>
    </location>
</feature>
<keyword evidence="1" id="KW-0732">Signal</keyword>
<feature type="signal peptide" evidence="1">
    <location>
        <begin position="1"/>
        <end position="24"/>
    </location>
</feature>